<dbReference type="AlphaFoldDB" id="A0AAP0E6Q3"/>
<proteinExistence type="predicted"/>
<comment type="caution">
    <text evidence="2">The sequence shown here is derived from an EMBL/GenBank/DDBJ whole genome shotgun (WGS) entry which is preliminary data.</text>
</comment>
<feature type="compositionally biased region" description="Low complexity" evidence="1">
    <location>
        <begin position="23"/>
        <end position="44"/>
    </location>
</feature>
<organism evidence="2 3">
    <name type="scientific">Stephania cephalantha</name>
    <dbReference type="NCBI Taxonomy" id="152367"/>
    <lineage>
        <taxon>Eukaryota</taxon>
        <taxon>Viridiplantae</taxon>
        <taxon>Streptophyta</taxon>
        <taxon>Embryophyta</taxon>
        <taxon>Tracheophyta</taxon>
        <taxon>Spermatophyta</taxon>
        <taxon>Magnoliopsida</taxon>
        <taxon>Ranunculales</taxon>
        <taxon>Menispermaceae</taxon>
        <taxon>Menispermoideae</taxon>
        <taxon>Cissampelideae</taxon>
        <taxon>Stephania</taxon>
    </lineage>
</organism>
<keyword evidence="3" id="KW-1185">Reference proteome</keyword>
<evidence type="ECO:0000313" key="2">
    <source>
        <dbReference type="EMBL" id="KAK9083633.1"/>
    </source>
</evidence>
<feature type="compositionally biased region" description="Polar residues" evidence="1">
    <location>
        <begin position="49"/>
        <end position="64"/>
    </location>
</feature>
<reference evidence="2 3" key="1">
    <citation type="submission" date="2024-01" db="EMBL/GenBank/DDBJ databases">
        <title>Genome assemblies of Stephania.</title>
        <authorList>
            <person name="Yang L."/>
        </authorList>
    </citation>
    <scope>NUCLEOTIDE SEQUENCE [LARGE SCALE GENOMIC DNA]</scope>
    <source>
        <strain evidence="2">JXDWG</strain>
        <tissue evidence="2">Leaf</tissue>
    </source>
</reference>
<name>A0AAP0E6Q3_9MAGN</name>
<sequence>MEAARKMVNEVGGYLTGRGLGTGTTTTTTKAATNTTTTSLTTPTRDFQHYSSPTAYVPSASQPLKTKRMHGNSYQSQKGKKNKSSVA</sequence>
<dbReference type="Proteomes" id="UP001419268">
    <property type="component" value="Unassembled WGS sequence"/>
</dbReference>
<protein>
    <submittedName>
        <fullName evidence="2">Uncharacterized protein</fullName>
    </submittedName>
</protein>
<feature type="region of interest" description="Disordered" evidence="1">
    <location>
        <begin position="13"/>
        <end position="87"/>
    </location>
</feature>
<dbReference type="EMBL" id="JBBNAG010000013">
    <property type="protein sequence ID" value="KAK9083633.1"/>
    <property type="molecule type" value="Genomic_DNA"/>
</dbReference>
<gene>
    <name evidence="2" type="ORF">Scep_030104</name>
</gene>
<evidence type="ECO:0000313" key="3">
    <source>
        <dbReference type="Proteomes" id="UP001419268"/>
    </source>
</evidence>
<evidence type="ECO:0000256" key="1">
    <source>
        <dbReference type="SAM" id="MobiDB-lite"/>
    </source>
</evidence>
<feature type="compositionally biased region" description="Basic residues" evidence="1">
    <location>
        <begin position="78"/>
        <end position="87"/>
    </location>
</feature>
<accession>A0AAP0E6Q3</accession>